<accession>A0A2L2XGP3</accession>
<feature type="domain" description="Pyrrolo-quinoline quinone repeat" evidence="1">
    <location>
        <begin position="30"/>
        <end position="248"/>
    </location>
</feature>
<dbReference type="InterPro" id="IPR015943">
    <property type="entry name" value="WD40/YVTN_repeat-like_dom_sf"/>
</dbReference>
<gene>
    <name evidence="2" type="ORF">DCCM_4668</name>
</gene>
<sequence>MPKIFISLIFIFMAVMQFNPQPCYGKDVSIIWKVTGLNKPSSELLVSPGGLLCVPSGNKLFMVDANGKKVLEFSCPGGSKDSRPVLGGNGSVFLPGDNSVQEIKPNGNMGWNFKVQGVNKATSIISSGPPGLLYLPLPSALYAIDEQGNYKWKTAWDSTEINRPWADTKREIIACAAGADYLYVVYGEKKSGYTLAAATSEGEIKWRYRLGTIKSAGLTALPDGSLYVSSNPGKIDLRTKGKVYLFEKDGKGKPKWIFSAPFEELTAPTVSEHGNIYFRAAEYLYAVDMDNGKEVWRQKLLEAKTPPVVDETKRRIYLGTDDERLLALNPQNRLIWDLKLEGKVVGRPRVAAGGVLYVVTDKGNLYKIKDEEPDYRKGETNVI</sequence>
<dbReference type="Proteomes" id="UP000239549">
    <property type="component" value="Unassembled WGS sequence"/>
</dbReference>
<dbReference type="SMART" id="SM00564">
    <property type="entry name" value="PQQ"/>
    <property type="match status" value="4"/>
</dbReference>
<name>A0A2L2XGP3_9FIRM</name>
<dbReference type="Pfam" id="PF13360">
    <property type="entry name" value="PQQ_2"/>
    <property type="match status" value="2"/>
</dbReference>
<dbReference type="InterPro" id="IPR018391">
    <property type="entry name" value="PQQ_b-propeller_rpt"/>
</dbReference>
<feature type="domain" description="Pyrrolo-quinoline quinone repeat" evidence="1">
    <location>
        <begin position="282"/>
        <end position="368"/>
    </location>
</feature>
<dbReference type="PANTHER" id="PTHR34512">
    <property type="entry name" value="CELL SURFACE PROTEIN"/>
    <property type="match status" value="1"/>
</dbReference>
<dbReference type="Gene3D" id="2.40.128.630">
    <property type="match status" value="1"/>
</dbReference>
<dbReference type="EMBL" id="BFAV01000172">
    <property type="protein sequence ID" value="GBF35539.1"/>
    <property type="molecule type" value="Genomic_DNA"/>
</dbReference>
<protein>
    <submittedName>
        <fullName evidence="2">Cell surface protein</fullName>
    </submittedName>
</protein>
<organism evidence="2 3">
    <name type="scientific">Desulfocucumis palustris</name>
    <dbReference type="NCBI Taxonomy" id="1898651"/>
    <lineage>
        <taxon>Bacteria</taxon>
        <taxon>Bacillati</taxon>
        <taxon>Bacillota</taxon>
        <taxon>Clostridia</taxon>
        <taxon>Eubacteriales</taxon>
        <taxon>Desulfocucumaceae</taxon>
        <taxon>Desulfocucumis</taxon>
    </lineage>
</organism>
<dbReference type="AlphaFoldDB" id="A0A2L2XGP3"/>
<proteinExistence type="predicted"/>
<dbReference type="PANTHER" id="PTHR34512:SF30">
    <property type="entry name" value="OUTER MEMBRANE PROTEIN ASSEMBLY FACTOR BAMB"/>
    <property type="match status" value="1"/>
</dbReference>
<dbReference type="InterPro" id="IPR002372">
    <property type="entry name" value="PQQ_rpt_dom"/>
</dbReference>
<dbReference type="SUPFAM" id="SSF50998">
    <property type="entry name" value="Quinoprotein alcohol dehydrogenase-like"/>
    <property type="match status" value="1"/>
</dbReference>
<comment type="caution">
    <text evidence="2">The sequence shown here is derived from an EMBL/GenBank/DDBJ whole genome shotgun (WGS) entry which is preliminary data.</text>
</comment>
<dbReference type="RefSeq" id="WP_165792232.1">
    <property type="nucleotide sequence ID" value="NZ_BFAV01000172.1"/>
</dbReference>
<evidence type="ECO:0000313" key="3">
    <source>
        <dbReference type="Proteomes" id="UP000239549"/>
    </source>
</evidence>
<dbReference type="InterPro" id="IPR011047">
    <property type="entry name" value="Quinoprotein_ADH-like_sf"/>
</dbReference>
<evidence type="ECO:0000313" key="2">
    <source>
        <dbReference type="EMBL" id="GBF35539.1"/>
    </source>
</evidence>
<keyword evidence="3" id="KW-1185">Reference proteome</keyword>
<reference evidence="3" key="1">
    <citation type="submission" date="2018-02" db="EMBL/GenBank/DDBJ databases">
        <title>Genome sequence of Desulfocucumis palustris strain NAW-5.</title>
        <authorList>
            <person name="Watanabe M."/>
            <person name="Kojima H."/>
            <person name="Fukui M."/>
        </authorList>
    </citation>
    <scope>NUCLEOTIDE SEQUENCE [LARGE SCALE GENOMIC DNA]</scope>
    <source>
        <strain evidence="3">NAW-5</strain>
    </source>
</reference>
<evidence type="ECO:0000259" key="1">
    <source>
        <dbReference type="Pfam" id="PF13360"/>
    </source>
</evidence>
<dbReference type="Gene3D" id="2.130.10.10">
    <property type="entry name" value="YVTN repeat-like/Quinoprotein amine dehydrogenase"/>
    <property type="match status" value="1"/>
</dbReference>